<name>D6CTJ6_THIA3</name>
<dbReference type="HOGENOM" id="CLU_042519_0_0_4"/>
<dbReference type="Proteomes" id="UP000002372">
    <property type="component" value="Chromosome"/>
</dbReference>
<evidence type="ECO:0000313" key="3">
    <source>
        <dbReference type="EMBL" id="CAZ88615.1"/>
    </source>
</evidence>
<dbReference type="Pfam" id="PF05065">
    <property type="entry name" value="Phage_capsid"/>
    <property type="match status" value="1"/>
</dbReference>
<dbReference type="SUPFAM" id="SSF56563">
    <property type="entry name" value="Major capsid protein gp5"/>
    <property type="match status" value="1"/>
</dbReference>
<reference evidence="4 6" key="4">
    <citation type="submission" date="2015-03" db="EMBL/GenBank/DDBJ databases">
        <authorList>
            <person name="Regsiter A."/>
            <person name="william w."/>
        </authorList>
    </citation>
    <scope>NUCLEOTIDE SEQUENCE [LARGE SCALE GENOMIC DNA]</scope>
    <source>
        <strain evidence="4 6">CB1</strain>
    </source>
</reference>
<dbReference type="Proteomes" id="UP000078599">
    <property type="component" value="Unassembled WGS sequence"/>
</dbReference>
<evidence type="ECO:0000259" key="2">
    <source>
        <dbReference type="Pfam" id="PF05065"/>
    </source>
</evidence>
<reference evidence="3" key="3">
    <citation type="submission" date="2010-07" db="EMBL/GenBank/DDBJ databases">
        <authorList>
            <person name="Genoscope - CEA"/>
        </authorList>
    </citation>
    <scope>NUCLEOTIDE SEQUENCE</scope>
    <source>
        <strain evidence="3">3As</strain>
    </source>
</reference>
<keyword evidence="6" id="KW-1185">Reference proteome</keyword>
<dbReference type="Gene3D" id="3.30.2400.10">
    <property type="entry name" value="Major capsid protein gp5"/>
    <property type="match status" value="1"/>
</dbReference>
<dbReference type="InterPro" id="IPR054612">
    <property type="entry name" value="Phage_capsid-like_C"/>
</dbReference>
<protein>
    <submittedName>
        <fullName evidence="3">Phage major capsid protein (HK97 family)</fullName>
    </submittedName>
</protein>
<organism evidence="3 5">
    <name type="scientific">Thiomonas arsenitoxydans (strain DSM 22701 / CIP 110005 / 3As)</name>
    <dbReference type="NCBI Taxonomy" id="426114"/>
    <lineage>
        <taxon>Bacteria</taxon>
        <taxon>Pseudomonadati</taxon>
        <taxon>Pseudomonadota</taxon>
        <taxon>Betaproteobacteria</taxon>
        <taxon>Burkholderiales</taxon>
        <taxon>Thiomonas</taxon>
    </lineage>
</organism>
<dbReference type="EMBL" id="FP475956">
    <property type="protein sequence ID" value="CAZ88615.1"/>
    <property type="molecule type" value="Genomic_DNA"/>
</dbReference>
<comment type="subcellular location">
    <subcellularLocation>
        <location evidence="1">Virion</location>
    </subcellularLocation>
</comment>
<dbReference type="KEGG" id="thi:THI_1952"/>
<sequence length="498" mass="52334">MDAIQTLKSERAALSQRAKELADKAQAAPLIEAEQVEFDAITPAFEALGRRLAVLEGAQAMSRTLAMAAAAPVDVLEQGKLDAVAVDRLASNVQGQHAAVGQAGEPIVYARPRDPAERTRRNMSVFSGIIGALKHAPGNLAAGAEFAQRAMSRDGIGVEVAAALSSVTASGGAVLIPNVLAATVIERLVPNAVVRSMGPLTLPLTNGNLTMPRIAGGALAGYIGRDSDAPVSQQSFDDVQLVAKKLACLVPIGNDLIRFAGIDERVDQLIVEDTAISMATAEDAAFIRGDGTNATPVGLRNWCLPANVLSATPIEPASGTPGAAPAGTTWATPPAAPLAGQALAQAIMTDAGRMVLALRRANVRMRKPGWLMHPDSVQFLRDLLTTTGNRVFPEIDQGMFRGYPFAQTTQIPTNLSTPNGGGNCSEIYFVDFAQMVIGESLNLSVAISQDGAYTDPTSGTSVSAFQRDLTLIRLLTENDFGPRHPQAIAVLQGVTWYR</sequence>
<evidence type="ECO:0000313" key="5">
    <source>
        <dbReference type="Proteomes" id="UP000002372"/>
    </source>
</evidence>
<dbReference type="NCBIfam" id="TIGR01554">
    <property type="entry name" value="major_cap_HK97"/>
    <property type="match status" value="1"/>
</dbReference>
<dbReference type="AlphaFoldDB" id="D6CTJ6"/>
<gene>
    <name evidence="3" type="ordered locus">THI_1952</name>
    <name evidence="4" type="ORF">THICB1_20075</name>
</gene>
<reference key="1">
    <citation type="submission" date="2009-07" db="EMBL/GenBank/DDBJ databases">
        <authorList>
            <person name="Genoscope - CEA"/>
        </authorList>
    </citation>
    <scope>NUCLEOTIDE SEQUENCE</scope>
    <source>
        <strain>3As</strain>
    </source>
</reference>
<feature type="domain" description="Phage capsid-like C-terminal" evidence="2">
    <location>
        <begin position="172"/>
        <end position="492"/>
    </location>
</feature>
<dbReference type="EMBL" id="CTRI01000012">
    <property type="protein sequence ID" value="CQR32128.1"/>
    <property type="molecule type" value="Genomic_DNA"/>
</dbReference>
<reference evidence="5" key="2">
    <citation type="journal article" date="2010" name="PLoS Genet.">
        <title>Structure, function, and evolution of the Thiomonas spp. genome.</title>
        <authorList>
            <person name="Arsene-Ploetze F."/>
            <person name="Koechler S."/>
            <person name="Marchal M."/>
            <person name="Coppee J.Y."/>
            <person name="Chandler M."/>
            <person name="Bonnefoy V."/>
            <person name="Brochier-Armanet C."/>
            <person name="Barakat M."/>
            <person name="Barbe V."/>
            <person name="Battaglia-Brunet F."/>
            <person name="Bruneel O."/>
            <person name="Bryan C.G."/>
            <person name="Cleiss-Arnold J."/>
            <person name="Cruveiller S."/>
            <person name="Erhardt M."/>
            <person name="Heinrich-Salmeron A."/>
            <person name="Hommais F."/>
            <person name="Joulian C."/>
            <person name="Krin E."/>
            <person name="Lieutaud A."/>
            <person name="Lievremont D."/>
            <person name="Michel C."/>
            <person name="Muller D."/>
            <person name="Ortet P."/>
            <person name="Proux C."/>
            <person name="Siguier P."/>
            <person name="Roche D."/>
            <person name="Rouy Z."/>
            <person name="Salvignol G."/>
            <person name="Slyemi D."/>
            <person name="Talla E."/>
            <person name="Weiss S."/>
            <person name="Weissenbach J."/>
            <person name="Medigue C."/>
            <person name="Bertin P.N."/>
        </authorList>
    </citation>
    <scope>NUCLEOTIDE SEQUENCE [LARGE SCALE GENOMIC DNA]</scope>
    <source>
        <strain evidence="5">DSM 22701 / CIP 110005 / 3As</strain>
    </source>
</reference>
<evidence type="ECO:0000256" key="1">
    <source>
        <dbReference type="ARBA" id="ARBA00004328"/>
    </source>
</evidence>
<evidence type="ECO:0000313" key="6">
    <source>
        <dbReference type="Proteomes" id="UP000078599"/>
    </source>
</evidence>
<dbReference type="RefSeq" id="WP_013105934.1">
    <property type="nucleotide sequence ID" value="NZ_CTRL01000035.1"/>
</dbReference>
<accession>D6CTJ6</accession>
<proteinExistence type="predicted"/>
<evidence type="ECO:0000313" key="4">
    <source>
        <dbReference type="EMBL" id="CQR32128.1"/>
    </source>
</evidence>
<dbReference type="eggNOG" id="COG4653">
    <property type="taxonomic scope" value="Bacteria"/>
</dbReference>
<dbReference type="InterPro" id="IPR024455">
    <property type="entry name" value="Phage_capsid"/>
</dbReference>